<dbReference type="PANTHER" id="PTHR11365">
    <property type="entry name" value="5-OXOPROLINASE RELATED"/>
    <property type="match status" value="1"/>
</dbReference>
<dbReference type="EC" id="3.5.2.9" evidence="2"/>
<protein>
    <submittedName>
        <fullName evidence="2">5-oxoprolinase (5-oxo-L-prolinase) (Pyroglutamase) (5-OPase)</fullName>
        <ecNumber evidence="2">3.5.2.9</ecNumber>
    </submittedName>
</protein>
<dbReference type="PANTHER" id="PTHR11365:SF23">
    <property type="entry name" value="HYPOTHETICAL 5-OXOPROLINASE (EUROFUNG)-RELATED"/>
    <property type="match status" value="1"/>
</dbReference>
<dbReference type="EMBL" id="CABM01000031">
    <property type="protein sequence ID" value="CBH96747.1"/>
    <property type="molecule type" value="Genomic_DNA"/>
</dbReference>
<dbReference type="GO" id="GO:0006749">
    <property type="term" value="P:glutathione metabolic process"/>
    <property type="evidence" value="ECO:0007669"/>
    <property type="project" value="TreeGrafter"/>
</dbReference>
<keyword evidence="2" id="KW-0378">Hydrolase</keyword>
<dbReference type="GO" id="GO:0005829">
    <property type="term" value="C:cytosol"/>
    <property type="evidence" value="ECO:0007669"/>
    <property type="project" value="TreeGrafter"/>
</dbReference>
<dbReference type="AlphaFoldDB" id="E6PP95"/>
<organism evidence="2">
    <name type="scientific">mine drainage metagenome</name>
    <dbReference type="NCBI Taxonomy" id="410659"/>
    <lineage>
        <taxon>unclassified sequences</taxon>
        <taxon>metagenomes</taxon>
        <taxon>ecological metagenomes</taxon>
    </lineage>
</organism>
<feature type="domain" description="Hydantoinase/oxoprolinase N-terminal" evidence="1">
    <location>
        <begin position="3"/>
        <end position="119"/>
    </location>
</feature>
<reference evidence="2" key="1">
    <citation type="submission" date="2009-10" db="EMBL/GenBank/DDBJ databases">
        <title>Diversity of trophic interactions inside an arsenic-rich microbial ecosystem.</title>
        <authorList>
            <person name="Bertin P.N."/>
            <person name="Heinrich-Salmeron A."/>
            <person name="Pelletier E."/>
            <person name="Goulhen-Chollet F."/>
            <person name="Arsene-Ploetze F."/>
            <person name="Gallien S."/>
            <person name="Calteau A."/>
            <person name="Vallenet D."/>
            <person name="Casiot C."/>
            <person name="Chane-Woon-Ming B."/>
            <person name="Giloteaux L."/>
            <person name="Barakat M."/>
            <person name="Bonnefoy V."/>
            <person name="Bruneel O."/>
            <person name="Chandler M."/>
            <person name="Cleiss J."/>
            <person name="Duran R."/>
            <person name="Elbaz-Poulichet F."/>
            <person name="Fonknechten N."/>
            <person name="Lauga B."/>
            <person name="Mornico D."/>
            <person name="Ortet P."/>
            <person name="Schaeffer C."/>
            <person name="Siguier P."/>
            <person name="Alexander Thil Smith A."/>
            <person name="Van Dorsselaer A."/>
            <person name="Weissenbach J."/>
            <person name="Medigue C."/>
            <person name="Le Paslier D."/>
        </authorList>
    </citation>
    <scope>NUCLEOTIDE SEQUENCE</scope>
</reference>
<evidence type="ECO:0000313" key="2">
    <source>
        <dbReference type="EMBL" id="CBH96747.1"/>
    </source>
</evidence>
<dbReference type="InterPro" id="IPR008040">
    <property type="entry name" value="Hydant_A_N"/>
</dbReference>
<dbReference type="Pfam" id="PF05378">
    <property type="entry name" value="Hydant_A_N"/>
    <property type="match status" value="1"/>
</dbReference>
<proteinExistence type="predicted"/>
<dbReference type="InterPro" id="IPR045079">
    <property type="entry name" value="Oxoprolinase-like"/>
</dbReference>
<gene>
    <name evidence="2" type="ORF">CARN2_2463</name>
</gene>
<dbReference type="GO" id="GO:0017168">
    <property type="term" value="F:5-oxoprolinase (ATP-hydrolyzing) activity"/>
    <property type="evidence" value="ECO:0007669"/>
    <property type="project" value="UniProtKB-EC"/>
</dbReference>
<comment type="caution">
    <text evidence="2">The sequence shown here is derived from an EMBL/GenBank/DDBJ whole genome shotgun (WGS) entry which is preliminary data.</text>
</comment>
<evidence type="ECO:0000259" key="1">
    <source>
        <dbReference type="Pfam" id="PF05378"/>
    </source>
</evidence>
<sequence>MPDRVECVKMGTTVATNALLERKGEPVALVTTRGFRDALRIAYQNRPRLFDRHIVLPELLYERVIAGGEVLQALDAQALREQLQVAYDAGLRAAAIVFMYGWRYAAHEQAAARLAREVGFTQISTSHEASPLMKFVSRGDTTVVDAYLSPILRRYVDLLAAEMPGMRLYVLGWRAHAPAVAP</sequence>
<accession>E6PP95</accession>
<name>E6PP95_9ZZZZ</name>